<keyword evidence="7 17" id="KW-0067">ATP-binding</keyword>
<name>Q2RU48_RHORT</name>
<dbReference type="PROSITE" id="PS01050">
    <property type="entry name" value="YJEF_C_2"/>
    <property type="match status" value="1"/>
</dbReference>
<organism evidence="22 23">
    <name type="scientific">Rhodospirillum rubrum (strain ATCC 11170 / ATH 1.1.1 / DSM 467 / LMG 4362 / NCIMB 8255 / S1)</name>
    <dbReference type="NCBI Taxonomy" id="269796"/>
    <lineage>
        <taxon>Bacteria</taxon>
        <taxon>Pseudomonadati</taxon>
        <taxon>Pseudomonadota</taxon>
        <taxon>Alphaproteobacteria</taxon>
        <taxon>Rhodospirillales</taxon>
        <taxon>Rhodospirillaceae</taxon>
        <taxon>Rhodospirillum</taxon>
    </lineage>
</organism>
<dbReference type="InterPro" id="IPR004443">
    <property type="entry name" value="YjeF_N_dom"/>
</dbReference>
<dbReference type="PIRSF" id="PIRSF017184">
    <property type="entry name" value="Nnr"/>
    <property type="match status" value="1"/>
</dbReference>
<dbReference type="HAMAP" id="MF_01966">
    <property type="entry name" value="NADHX_epimerase"/>
    <property type="match status" value="1"/>
</dbReference>
<dbReference type="GO" id="GO:0110051">
    <property type="term" value="P:metabolite repair"/>
    <property type="evidence" value="ECO:0007669"/>
    <property type="project" value="TreeGrafter"/>
</dbReference>
<evidence type="ECO:0000256" key="2">
    <source>
        <dbReference type="ARBA" id="ARBA00000909"/>
    </source>
</evidence>
<dbReference type="EnsemblBacteria" id="ABC22347">
    <property type="protein sequence ID" value="ABC22347"/>
    <property type="gene ID" value="Rru_A1547"/>
</dbReference>
<evidence type="ECO:0000256" key="12">
    <source>
        <dbReference type="ARBA" id="ARBA00023239"/>
    </source>
</evidence>
<dbReference type="AlphaFoldDB" id="Q2RU48"/>
<evidence type="ECO:0000256" key="3">
    <source>
        <dbReference type="ARBA" id="ARBA00006001"/>
    </source>
</evidence>
<keyword evidence="10 17" id="KW-0520">NAD</keyword>
<dbReference type="InterPro" id="IPR036652">
    <property type="entry name" value="YjeF_N_dom_sf"/>
</dbReference>
<comment type="similarity">
    <text evidence="4 19">In the C-terminal section; belongs to the NnrD/CARKD family.</text>
</comment>
<sequence length="526" mass="53252">MPLTQSGPRFWQSALPLPGELGGRARPVLGVAEMAAADQAAAAAGRPGLVLMEAAGAAVVREIAARWSKRPVRVLCGPGNNGGDGYVIARLLAARGWPVRVMALEGAPPPGGDAAGMAHLWRGRVDPMTAEDLRPGDLVVDALFGAGLSRPLAGAAAEAVARINALGLTCVGVDVPSGVDGDSGRILGAAPFCALTVTFFHPKPGHLLVPARERIGELVIADIGLPETVLDAAPPRAFVNGPGLWTLPRPAVEGHKFARGHAVVIGGARMTGAARLAARACRRVGAGLLTIACAEEARLIYALDQPGAMVWGIGGEGPIARLLDDPRRNAFLLGPGYGRGAETAALALMLAKGGRALVLDADALTSLSGKLEEFSRTLCYDCVLTPHEGEFRALFAAALGAEAAPERGRLARARAAARASGAVVVLKGPDTVIAAADGRAAISVGAPADLATAGSGDVLAGLVLGLLAQGLPGFEAAAAAVWLHGAAGRAAGPGLIAEDLPEALPALLAALRSAPSPNRRPTDRTV</sequence>
<dbReference type="Gene3D" id="3.40.50.10260">
    <property type="entry name" value="YjeF N-terminal domain"/>
    <property type="match status" value="1"/>
</dbReference>
<feature type="binding site" evidence="17">
    <location>
        <position position="387"/>
    </location>
    <ligand>
        <name>(6S)-NADPHX</name>
        <dbReference type="ChEBI" id="CHEBI:64076"/>
    </ligand>
</feature>
<feature type="binding site" evidence="17">
    <location>
        <position position="456"/>
    </location>
    <ligand>
        <name>AMP</name>
        <dbReference type="ChEBI" id="CHEBI:456215"/>
    </ligand>
</feature>
<dbReference type="InterPro" id="IPR029056">
    <property type="entry name" value="Ribokinase-like"/>
</dbReference>
<proteinExistence type="inferred from homology"/>
<dbReference type="Pfam" id="PF03853">
    <property type="entry name" value="YjeF_N"/>
    <property type="match status" value="1"/>
</dbReference>
<comment type="cofactor">
    <cofactor evidence="17">
        <name>Mg(2+)</name>
        <dbReference type="ChEBI" id="CHEBI:18420"/>
    </cofactor>
</comment>
<keyword evidence="12 17" id="KW-0456">Lyase</keyword>
<evidence type="ECO:0000256" key="1">
    <source>
        <dbReference type="ARBA" id="ARBA00000013"/>
    </source>
</evidence>
<dbReference type="NCBIfam" id="TIGR00197">
    <property type="entry name" value="yjeF_nterm"/>
    <property type="match status" value="1"/>
</dbReference>
<keyword evidence="6 17" id="KW-0547">Nucleotide-binding</keyword>
<feature type="binding site" evidence="17">
    <location>
        <begin position="427"/>
        <end position="431"/>
    </location>
    <ligand>
        <name>AMP</name>
        <dbReference type="ChEBI" id="CHEBI:456215"/>
    </ligand>
</feature>
<evidence type="ECO:0000256" key="7">
    <source>
        <dbReference type="ARBA" id="ARBA00022840"/>
    </source>
</evidence>
<evidence type="ECO:0000256" key="8">
    <source>
        <dbReference type="ARBA" id="ARBA00022857"/>
    </source>
</evidence>
<dbReference type="SUPFAM" id="SSF64153">
    <property type="entry name" value="YjeF N-terminal domain-like"/>
    <property type="match status" value="1"/>
</dbReference>
<feature type="binding site" evidence="17">
    <location>
        <position position="336"/>
    </location>
    <ligand>
        <name>(6S)-NADPHX</name>
        <dbReference type="ChEBI" id="CHEBI:64076"/>
    </ligand>
</feature>
<dbReference type="HAMAP" id="MF_01965">
    <property type="entry name" value="NADHX_dehydratase"/>
    <property type="match status" value="1"/>
</dbReference>
<comment type="catalytic activity">
    <reaction evidence="2 18 19">
        <text>(6R)-NADPHX = (6S)-NADPHX</text>
        <dbReference type="Rhea" id="RHEA:32227"/>
        <dbReference type="ChEBI" id="CHEBI:64076"/>
        <dbReference type="ChEBI" id="CHEBI:64077"/>
        <dbReference type="EC" id="5.1.99.6"/>
    </reaction>
</comment>
<dbReference type="EC" id="4.2.1.136" evidence="19"/>
<comment type="function">
    <text evidence="14 19">Bifunctional enzyme that catalyzes the epimerization of the S- and R-forms of NAD(P)HX and the dehydration of the S-form of NAD(P)HX at the expense of ADP, which is converted to AMP. This allows the repair of both epimers of NAD(P)HX, a damaged form of NAD(P)H that is a result of enzymatic or heat-dependent hydration.</text>
</comment>
<dbReference type="PANTHER" id="PTHR12592">
    <property type="entry name" value="ATP-DEPENDENT (S)-NAD(P)H-HYDRATE DEHYDRATASE FAMILY MEMBER"/>
    <property type="match status" value="1"/>
</dbReference>
<dbReference type="InterPro" id="IPR017953">
    <property type="entry name" value="Carbohydrate_kinase_pred_CS"/>
</dbReference>
<dbReference type="GO" id="GO:0052855">
    <property type="term" value="F:ADP-dependent NAD(P)H-hydrate dehydratase activity"/>
    <property type="evidence" value="ECO:0007669"/>
    <property type="project" value="UniProtKB-UniRule"/>
</dbReference>
<comment type="similarity">
    <text evidence="3 19">In the N-terminal section; belongs to the NnrE/AIBP family.</text>
</comment>
<feature type="binding site" evidence="18">
    <location>
        <begin position="145"/>
        <end position="151"/>
    </location>
    <ligand>
        <name>(6S)-NADPHX</name>
        <dbReference type="ChEBI" id="CHEBI:64076"/>
    </ligand>
</feature>
<evidence type="ECO:0000256" key="14">
    <source>
        <dbReference type="ARBA" id="ARBA00025153"/>
    </source>
</evidence>
<comment type="cofactor">
    <cofactor evidence="18 19">
        <name>K(+)</name>
        <dbReference type="ChEBI" id="CHEBI:29103"/>
    </cofactor>
    <text evidence="18 19">Binds 1 potassium ion per subunit.</text>
</comment>
<dbReference type="EMBL" id="CP000230">
    <property type="protein sequence ID" value="ABC22347.1"/>
    <property type="molecule type" value="Genomic_DNA"/>
</dbReference>
<evidence type="ECO:0000256" key="4">
    <source>
        <dbReference type="ARBA" id="ARBA00009524"/>
    </source>
</evidence>
<dbReference type="PANTHER" id="PTHR12592:SF0">
    <property type="entry name" value="ATP-DEPENDENT (S)-NAD(P)H-HYDRATE DEHYDRATASE"/>
    <property type="match status" value="1"/>
</dbReference>
<gene>
    <name evidence="18" type="primary">nnrE</name>
    <name evidence="17" type="synonym">nnrD</name>
    <name evidence="22" type="ordered locus">Rru_A1547</name>
</gene>
<comment type="catalytic activity">
    <reaction evidence="1 18 19">
        <text>(6R)-NADHX = (6S)-NADHX</text>
        <dbReference type="Rhea" id="RHEA:32215"/>
        <dbReference type="ChEBI" id="CHEBI:64074"/>
        <dbReference type="ChEBI" id="CHEBI:64075"/>
        <dbReference type="EC" id="5.1.99.6"/>
    </reaction>
</comment>
<keyword evidence="23" id="KW-1185">Reference proteome</keyword>
<dbReference type="PROSITE" id="PS51385">
    <property type="entry name" value="YJEF_N"/>
    <property type="match status" value="1"/>
</dbReference>
<evidence type="ECO:0000256" key="6">
    <source>
        <dbReference type="ARBA" id="ARBA00022741"/>
    </source>
</evidence>
<comment type="similarity">
    <text evidence="17">Belongs to the NnrD/CARKD family.</text>
</comment>
<evidence type="ECO:0000259" key="20">
    <source>
        <dbReference type="PROSITE" id="PS51383"/>
    </source>
</evidence>
<dbReference type="KEGG" id="rru:Rru_A1547"/>
<comment type="function">
    <text evidence="18">Catalyzes the epimerization of the S- and R-forms of NAD(P)HX, a damaged form of NAD(P)H that is a result of enzymatic or heat-dependent hydration. This is a prerequisite for the S-specific NAD(P)H-hydrate dehydratase to allow the repair of both epimers of NAD(P)HX.</text>
</comment>
<feature type="domain" description="YjeF C-terminal" evidence="20">
    <location>
        <begin position="239"/>
        <end position="511"/>
    </location>
</feature>
<comment type="catalytic activity">
    <reaction evidence="15 17 19">
        <text>(6S)-NADHX + ADP = AMP + phosphate + NADH + H(+)</text>
        <dbReference type="Rhea" id="RHEA:32223"/>
        <dbReference type="ChEBI" id="CHEBI:15378"/>
        <dbReference type="ChEBI" id="CHEBI:43474"/>
        <dbReference type="ChEBI" id="CHEBI:57945"/>
        <dbReference type="ChEBI" id="CHEBI:64074"/>
        <dbReference type="ChEBI" id="CHEBI:456215"/>
        <dbReference type="ChEBI" id="CHEBI:456216"/>
        <dbReference type="EC" id="4.2.1.136"/>
    </reaction>
</comment>
<reference evidence="22 23" key="1">
    <citation type="journal article" date="2011" name="Stand. Genomic Sci.">
        <title>Complete genome sequence of Rhodospirillum rubrum type strain (S1).</title>
        <authorList>
            <person name="Munk A.C."/>
            <person name="Copeland A."/>
            <person name="Lucas S."/>
            <person name="Lapidus A."/>
            <person name="Del Rio T.G."/>
            <person name="Barry K."/>
            <person name="Detter J.C."/>
            <person name="Hammon N."/>
            <person name="Israni S."/>
            <person name="Pitluck S."/>
            <person name="Brettin T."/>
            <person name="Bruce D."/>
            <person name="Han C."/>
            <person name="Tapia R."/>
            <person name="Gilna P."/>
            <person name="Schmutz J."/>
            <person name="Larimer F."/>
            <person name="Land M."/>
            <person name="Kyrpides N.C."/>
            <person name="Mavromatis K."/>
            <person name="Richardson P."/>
            <person name="Rohde M."/>
            <person name="Goker M."/>
            <person name="Klenk H.P."/>
            <person name="Zhang Y."/>
            <person name="Roberts G.P."/>
            <person name="Reslewic S."/>
            <person name="Schwartz D.C."/>
        </authorList>
    </citation>
    <scope>NUCLEOTIDE SEQUENCE [LARGE SCALE GENOMIC DNA]</scope>
    <source>
        <strain evidence="23">ATCC 11170 / ATH 1.1.1 / DSM 467 / LMG 4362 / NCIMB 8255 / S1</strain>
    </source>
</reference>
<comment type="function">
    <text evidence="17">Catalyzes the dehydration of the S-form of NAD(P)HX at the expense of ADP, which is converted to AMP. Together with NAD(P)HX epimerase, which catalyzes the epimerization of the S- and R-forms, the enzyme allows the repair of both epimers of NAD(P)HX, a damaged form of NAD(P)H that is a result of enzymatic or heat-dependent hydration.</text>
</comment>
<feature type="binding site" evidence="18">
    <location>
        <position position="174"/>
    </location>
    <ligand>
        <name>(6S)-NADPHX</name>
        <dbReference type="ChEBI" id="CHEBI:64076"/>
    </ligand>
</feature>
<dbReference type="PATRIC" id="fig|269796.9.peg.1617"/>
<dbReference type="GO" id="GO:0046496">
    <property type="term" value="P:nicotinamide nucleotide metabolic process"/>
    <property type="evidence" value="ECO:0007669"/>
    <property type="project" value="UniProtKB-UniRule"/>
</dbReference>
<dbReference type="HOGENOM" id="CLU_024853_4_1_5"/>
<evidence type="ECO:0000256" key="10">
    <source>
        <dbReference type="ARBA" id="ARBA00023027"/>
    </source>
</evidence>
<keyword evidence="13" id="KW-0511">Multifunctional enzyme</keyword>
<dbReference type="STRING" id="269796.Rru_A1547"/>
<dbReference type="Proteomes" id="UP000001929">
    <property type="component" value="Chromosome"/>
</dbReference>
<evidence type="ECO:0000256" key="5">
    <source>
        <dbReference type="ARBA" id="ARBA00022723"/>
    </source>
</evidence>
<dbReference type="eggNOG" id="COG0062">
    <property type="taxonomic scope" value="Bacteria"/>
</dbReference>
<dbReference type="InterPro" id="IPR000631">
    <property type="entry name" value="CARKD"/>
</dbReference>
<evidence type="ECO:0000256" key="15">
    <source>
        <dbReference type="ARBA" id="ARBA00048238"/>
    </source>
</evidence>
<dbReference type="NCBIfam" id="TIGR00196">
    <property type="entry name" value="yjeF_cterm"/>
    <property type="match status" value="1"/>
</dbReference>
<evidence type="ECO:0000256" key="11">
    <source>
        <dbReference type="ARBA" id="ARBA00023235"/>
    </source>
</evidence>
<keyword evidence="11 18" id="KW-0413">Isomerase</keyword>
<dbReference type="InterPro" id="IPR030677">
    <property type="entry name" value="Nnr"/>
</dbReference>
<evidence type="ECO:0000256" key="16">
    <source>
        <dbReference type="ARBA" id="ARBA00049209"/>
    </source>
</evidence>
<comment type="subunit">
    <text evidence="17">Homotetramer.</text>
</comment>
<feature type="binding site" evidence="18">
    <location>
        <position position="177"/>
    </location>
    <ligand>
        <name>K(+)</name>
        <dbReference type="ChEBI" id="CHEBI:29103"/>
    </ligand>
</feature>
<keyword evidence="9 18" id="KW-0630">Potassium</keyword>
<feature type="domain" description="YjeF N-terminal" evidence="21">
    <location>
        <begin position="34"/>
        <end position="231"/>
    </location>
</feature>
<dbReference type="SUPFAM" id="SSF53613">
    <property type="entry name" value="Ribokinase-like"/>
    <property type="match status" value="1"/>
</dbReference>
<dbReference type="Gene3D" id="3.40.1190.20">
    <property type="match status" value="1"/>
</dbReference>
<feature type="binding site" evidence="18">
    <location>
        <begin position="80"/>
        <end position="84"/>
    </location>
    <ligand>
        <name>(6S)-NADPHX</name>
        <dbReference type="ChEBI" id="CHEBI:64076"/>
    </ligand>
</feature>
<dbReference type="PhylomeDB" id="Q2RU48"/>
<dbReference type="Pfam" id="PF01256">
    <property type="entry name" value="Carb_kinase"/>
    <property type="match status" value="1"/>
</dbReference>
<evidence type="ECO:0000256" key="17">
    <source>
        <dbReference type="HAMAP-Rule" id="MF_01965"/>
    </source>
</evidence>
<comment type="caution">
    <text evidence="18">Lacks conserved residue(s) required for the propagation of feature annotation.</text>
</comment>
<evidence type="ECO:0000259" key="21">
    <source>
        <dbReference type="PROSITE" id="PS51385"/>
    </source>
</evidence>
<feature type="binding site" evidence="17">
    <location>
        <position position="273"/>
    </location>
    <ligand>
        <name>(6S)-NADPHX</name>
        <dbReference type="ChEBI" id="CHEBI:64076"/>
    </ligand>
</feature>
<dbReference type="GO" id="GO:0046872">
    <property type="term" value="F:metal ion binding"/>
    <property type="evidence" value="ECO:0007669"/>
    <property type="project" value="UniProtKB-UniRule"/>
</dbReference>
<dbReference type="PROSITE" id="PS51383">
    <property type="entry name" value="YJEF_C_3"/>
    <property type="match status" value="1"/>
</dbReference>
<evidence type="ECO:0000256" key="13">
    <source>
        <dbReference type="ARBA" id="ARBA00023268"/>
    </source>
</evidence>
<dbReference type="eggNOG" id="COG0063">
    <property type="taxonomic scope" value="Bacteria"/>
</dbReference>
<evidence type="ECO:0000256" key="18">
    <source>
        <dbReference type="HAMAP-Rule" id="MF_01966"/>
    </source>
</evidence>
<evidence type="ECO:0000256" key="19">
    <source>
        <dbReference type="PIRNR" id="PIRNR017184"/>
    </source>
</evidence>
<evidence type="ECO:0000313" key="22">
    <source>
        <dbReference type="EMBL" id="ABC22347.1"/>
    </source>
</evidence>
<dbReference type="GO" id="GO:0005524">
    <property type="term" value="F:ATP binding"/>
    <property type="evidence" value="ECO:0007669"/>
    <property type="project" value="UniProtKB-UniRule"/>
</dbReference>
<comment type="catalytic activity">
    <reaction evidence="16 17 19">
        <text>(6S)-NADPHX + ADP = AMP + phosphate + NADPH + H(+)</text>
        <dbReference type="Rhea" id="RHEA:32235"/>
        <dbReference type="ChEBI" id="CHEBI:15378"/>
        <dbReference type="ChEBI" id="CHEBI:43474"/>
        <dbReference type="ChEBI" id="CHEBI:57783"/>
        <dbReference type="ChEBI" id="CHEBI:64076"/>
        <dbReference type="ChEBI" id="CHEBI:456215"/>
        <dbReference type="ChEBI" id="CHEBI:456216"/>
        <dbReference type="EC" id="4.2.1.136"/>
    </reaction>
</comment>
<evidence type="ECO:0000313" key="23">
    <source>
        <dbReference type="Proteomes" id="UP000001929"/>
    </source>
</evidence>
<dbReference type="CDD" id="cd01171">
    <property type="entry name" value="YXKO-related"/>
    <property type="match status" value="1"/>
</dbReference>
<keyword evidence="5 18" id="KW-0479">Metal-binding</keyword>
<evidence type="ECO:0000256" key="9">
    <source>
        <dbReference type="ARBA" id="ARBA00022958"/>
    </source>
</evidence>
<dbReference type="RefSeq" id="WP_011389422.1">
    <property type="nucleotide sequence ID" value="NC_007643.1"/>
</dbReference>
<protein>
    <recommendedName>
        <fullName evidence="19">Bifunctional NAD(P)H-hydrate repair enzyme</fullName>
    </recommendedName>
    <alternativeName>
        <fullName evidence="19">Nicotinamide nucleotide repair protein</fullName>
    </alternativeName>
    <domain>
        <recommendedName>
            <fullName evidence="19">ADP-dependent (S)-NAD(P)H-hydrate dehydratase</fullName>
            <ecNumber evidence="19">4.2.1.136</ecNumber>
        </recommendedName>
        <alternativeName>
            <fullName evidence="19">ADP-dependent NAD(P)HX dehydratase</fullName>
        </alternativeName>
    </domain>
    <domain>
        <recommendedName>
            <fullName evidence="19">NAD(P)H-hydrate epimerase</fullName>
            <ecNumber evidence="19">5.1.99.6</ecNumber>
        </recommendedName>
    </domain>
</protein>
<feature type="binding site" evidence="17">
    <location>
        <position position="457"/>
    </location>
    <ligand>
        <name>(6S)-NADPHX</name>
        <dbReference type="ChEBI" id="CHEBI:64076"/>
    </ligand>
</feature>
<keyword evidence="8 17" id="KW-0521">NADP</keyword>
<dbReference type="EC" id="5.1.99.6" evidence="19"/>
<dbReference type="GO" id="GO:0052856">
    <property type="term" value="F:NAD(P)HX epimerase activity"/>
    <property type="evidence" value="ECO:0007669"/>
    <property type="project" value="UniProtKB-UniRule"/>
</dbReference>
<feature type="binding site" evidence="18">
    <location>
        <position position="141"/>
    </location>
    <ligand>
        <name>K(+)</name>
        <dbReference type="ChEBI" id="CHEBI:29103"/>
    </ligand>
</feature>
<feature type="binding site" evidence="18">
    <location>
        <position position="81"/>
    </location>
    <ligand>
        <name>K(+)</name>
        <dbReference type="ChEBI" id="CHEBI:29103"/>
    </ligand>
</feature>
<comment type="similarity">
    <text evidence="18">Belongs to the NnrE/AIBP family.</text>
</comment>
<accession>Q2RU48</accession>